<dbReference type="OrthoDB" id="10431936at2759"/>
<reference evidence="1 2" key="1">
    <citation type="journal article" date="2018" name="Sci. Rep.">
        <title>Genomic signatures of local adaptation to the degree of environmental predictability in rotifers.</title>
        <authorList>
            <person name="Franch-Gras L."/>
            <person name="Hahn C."/>
            <person name="Garcia-Roger E.M."/>
            <person name="Carmona M.J."/>
            <person name="Serra M."/>
            <person name="Gomez A."/>
        </authorList>
    </citation>
    <scope>NUCLEOTIDE SEQUENCE [LARGE SCALE GENOMIC DNA]</scope>
    <source>
        <strain evidence="1">HYR1</strain>
    </source>
</reference>
<name>A0A3M7RKI9_BRAPC</name>
<dbReference type="EMBL" id="REGN01003213">
    <property type="protein sequence ID" value="RNA23818.1"/>
    <property type="molecule type" value="Genomic_DNA"/>
</dbReference>
<evidence type="ECO:0000313" key="1">
    <source>
        <dbReference type="EMBL" id="RNA23818.1"/>
    </source>
</evidence>
<sequence length="222" mass="26394">MNEVNSSKNSFLPPLKFSKRSISLSQKNPVLIENNLKKDKEILEIGIDKFSVLTNQPGTIEKIRIDTFLPKSNSIDNLNNNFTSSTNYEWNTREMPKLKINRSSDLSVNFNENSSEKKKKLLFEQKLLIEQKQLEQNFRNIRANELLVRSNETYKRISKDKVKARNFDQHFKKDIWSSNDFRDINLQNDIIKTFYSMDSRPIRHFRKFRNEFYTFKPNTSKV</sequence>
<keyword evidence="2" id="KW-1185">Reference proteome</keyword>
<accession>A0A3M7RKI9</accession>
<gene>
    <name evidence="1" type="ORF">BpHYR1_036200</name>
</gene>
<proteinExistence type="predicted"/>
<dbReference type="AlphaFoldDB" id="A0A3M7RKI9"/>
<evidence type="ECO:0000313" key="2">
    <source>
        <dbReference type="Proteomes" id="UP000276133"/>
    </source>
</evidence>
<organism evidence="1 2">
    <name type="scientific">Brachionus plicatilis</name>
    <name type="common">Marine rotifer</name>
    <name type="synonym">Brachionus muelleri</name>
    <dbReference type="NCBI Taxonomy" id="10195"/>
    <lineage>
        <taxon>Eukaryota</taxon>
        <taxon>Metazoa</taxon>
        <taxon>Spiralia</taxon>
        <taxon>Gnathifera</taxon>
        <taxon>Rotifera</taxon>
        <taxon>Eurotatoria</taxon>
        <taxon>Monogononta</taxon>
        <taxon>Pseudotrocha</taxon>
        <taxon>Ploima</taxon>
        <taxon>Brachionidae</taxon>
        <taxon>Brachionus</taxon>
    </lineage>
</organism>
<dbReference type="Proteomes" id="UP000276133">
    <property type="component" value="Unassembled WGS sequence"/>
</dbReference>
<protein>
    <submittedName>
        <fullName evidence="1">Uncharacterized protein</fullName>
    </submittedName>
</protein>
<comment type="caution">
    <text evidence="1">The sequence shown here is derived from an EMBL/GenBank/DDBJ whole genome shotgun (WGS) entry which is preliminary data.</text>
</comment>